<accession>A0A1U7EW05</accession>
<keyword evidence="2" id="KW-1185">Reference proteome</keyword>
<evidence type="ECO:0000313" key="2">
    <source>
        <dbReference type="Proteomes" id="UP000002698"/>
    </source>
</evidence>
<organism evidence="1 2">
    <name type="scientific">Natronomonas pharaonis (strain ATCC 35678 / DSM 2160 / CIP 103997 / JCM 8858 / NBRC 14720 / NCIMB 2260 / Gabara)</name>
    <name type="common">Halobacterium pharaonis</name>
    <dbReference type="NCBI Taxonomy" id="348780"/>
    <lineage>
        <taxon>Archaea</taxon>
        <taxon>Methanobacteriati</taxon>
        <taxon>Methanobacteriota</taxon>
        <taxon>Stenosarchaea group</taxon>
        <taxon>Halobacteria</taxon>
        <taxon>Halobacteriales</taxon>
        <taxon>Natronomonadaceae</taxon>
        <taxon>Natronomonas</taxon>
    </lineage>
</organism>
<dbReference type="RefSeq" id="WP_011322885.1">
    <property type="nucleotide sequence ID" value="NC_007426.1"/>
</dbReference>
<proteinExistence type="predicted"/>
<dbReference type="GeneID" id="3701410"/>
<name>A0A1U7EW05_NATPD</name>
<dbReference type="KEGG" id="nph:NP_2334A"/>
<dbReference type="STRING" id="348780.NP_2334A"/>
<dbReference type="Proteomes" id="UP000002698">
    <property type="component" value="Chromosome"/>
</dbReference>
<dbReference type="EnsemblBacteria" id="CAI49258">
    <property type="protein sequence ID" value="CAI49258"/>
    <property type="gene ID" value="NP_2334A"/>
</dbReference>
<protein>
    <submittedName>
        <fullName evidence="1">Uncharacterized protein</fullName>
    </submittedName>
</protein>
<gene>
    <name evidence="1" type="ordered locus">NP_2334A</name>
</gene>
<reference evidence="1 2" key="1">
    <citation type="journal article" date="2005" name="Genome Res.">
        <title>Living with two extremes: conclusions from the genome sequence of Natronomonas pharaonis.</title>
        <authorList>
            <person name="Falb M."/>
            <person name="Pfeiffer F."/>
            <person name="Palm P."/>
            <person name="Rodewald K."/>
            <person name="Hickmann V."/>
            <person name="Tittor J."/>
            <person name="Oesterhelt D."/>
        </authorList>
    </citation>
    <scope>NUCLEOTIDE SEQUENCE [LARGE SCALE GENOMIC DNA]</scope>
    <source>
        <strain evidence="2">ATCC 35678 / DSM 2160 / CIP 103997 / JCM 8858 / NBRC 14720 / NCIMB 2260 / Gabara</strain>
    </source>
</reference>
<sequence>MSTTDDRELICLTSRSAVTDAGSVRVNIPAELLDAVDTDPDDIEDVIIRGYDDGNVEIRLP</sequence>
<dbReference type="HOGENOM" id="CLU_2911623_0_0_2"/>
<dbReference type="AlphaFoldDB" id="A0A1U7EW05"/>
<dbReference type="EMBL" id="CR936257">
    <property type="protein sequence ID" value="CAI49258.1"/>
    <property type="molecule type" value="Genomic_DNA"/>
</dbReference>
<evidence type="ECO:0000313" key="1">
    <source>
        <dbReference type="EMBL" id="CAI49258.1"/>
    </source>
</evidence>